<evidence type="ECO:0000259" key="2">
    <source>
        <dbReference type="Pfam" id="PF07811"/>
    </source>
</evidence>
<keyword evidence="4" id="KW-1185">Reference proteome</keyword>
<reference evidence="3 4" key="1">
    <citation type="submission" date="2020-08" db="EMBL/GenBank/DDBJ databases">
        <title>Sequencing the genomes of 1000 actinobacteria strains.</title>
        <authorList>
            <person name="Klenk H.-P."/>
        </authorList>
    </citation>
    <scope>NUCLEOTIDE SEQUENCE [LARGE SCALE GENOMIC DNA]</scope>
    <source>
        <strain evidence="3 4">DSM 46659</strain>
    </source>
</reference>
<dbReference type="RefSeq" id="WP_184073450.1">
    <property type="nucleotide sequence ID" value="NZ_JACHDS010000001.1"/>
</dbReference>
<dbReference type="Pfam" id="PF07811">
    <property type="entry name" value="TadE"/>
    <property type="match status" value="1"/>
</dbReference>
<dbReference type="AlphaFoldDB" id="A0A7W9YEF3"/>
<evidence type="ECO:0000313" key="4">
    <source>
        <dbReference type="Proteomes" id="UP000546642"/>
    </source>
</evidence>
<dbReference type="InterPro" id="IPR012495">
    <property type="entry name" value="TadE-like_dom"/>
</dbReference>
<gene>
    <name evidence="3" type="ORF">HNR23_000725</name>
</gene>
<keyword evidence="1" id="KW-1133">Transmembrane helix</keyword>
<comment type="caution">
    <text evidence="3">The sequence shown here is derived from an EMBL/GenBank/DDBJ whole genome shotgun (WGS) entry which is preliminary data.</text>
</comment>
<protein>
    <recommendedName>
        <fullName evidence="2">TadE-like domain-containing protein</fullName>
    </recommendedName>
</protein>
<dbReference type="EMBL" id="JACHDS010000001">
    <property type="protein sequence ID" value="MBB6170665.1"/>
    <property type="molecule type" value="Genomic_DNA"/>
</dbReference>
<feature type="domain" description="TadE-like" evidence="2">
    <location>
        <begin position="27"/>
        <end position="68"/>
    </location>
</feature>
<proteinExistence type="predicted"/>
<keyword evidence="1" id="KW-0472">Membrane</keyword>
<evidence type="ECO:0000256" key="1">
    <source>
        <dbReference type="SAM" id="Phobius"/>
    </source>
</evidence>
<feature type="transmembrane region" description="Helical" evidence="1">
    <location>
        <begin position="33"/>
        <end position="55"/>
    </location>
</feature>
<name>A0A7W9YEF3_9ACTN</name>
<dbReference type="Proteomes" id="UP000546642">
    <property type="component" value="Unassembled WGS sequence"/>
</dbReference>
<keyword evidence="1" id="KW-0812">Transmembrane</keyword>
<organism evidence="3 4">
    <name type="scientific">Nocardiopsis mwathae</name>
    <dbReference type="NCBI Taxonomy" id="1472723"/>
    <lineage>
        <taxon>Bacteria</taxon>
        <taxon>Bacillati</taxon>
        <taxon>Actinomycetota</taxon>
        <taxon>Actinomycetes</taxon>
        <taxon>Streptosporangiales</taxon>
        <taxon>Nocardiopsidaceae</taxon>
        <taxon>Nocardiopsis</taxon>
    </lineage>
</organism>
<sequence length="135" mass="15150">MSAKASSPGLRVGRLLRHRLRSADDRGSQFVEFAVYLPFFLLVVTIALEVFFSFAAMERMNNAARVSADAAGRYGAEHGRSLAHDTLPGYLQDQAKIDVYRVEHGYATRIEVRMPLIFSYSGLDLPLTRTVEMPR</sequence>
<evidence type="ECO:0000313" key="3">
    <source>
        <dbReference type="EMBL" id="MBB6170665.1"/>
    </source>
</evidence>
<accession>A0A7W9YEF3</accession>